<dbReference type="KEGG" id="hvg:123404433"/>
<name>A0A8I6YFQ8_HORVV</name>
<dbReference type="Gramene" id="HORVU.MOREX.r3.6HG0541760.1">
    <property type="protein sequence ID" value="HORVU.MOREX.r3.6HG0541760.1.CDS1"/>
    <property type="gene ID" value="HORVU.MOREX.r3.6HG0541760"/>
</dbReference>
<dbReference type="RefSeq" id="XP_044954297.1">
    <property type="nucleotide sequence ID" value="XM_045098362.1"/>
</dbReference>
<dbReference type="SMR" id="A0A8I6YFQ8"/>
<keyword evidence="1" id="KW-0732">Signal</keyword>
<feature type="signal peptide" evidence="1">
    <location>
        <begin position="1"/>
        <end position="27"/>
    </location>
</feature>
<reference evidence="3" key="1">
    <citation type="journal article" date="2012" name="Nature">
        <title>A physical, genetic and functional sequence assembly of the barley genome.</title>
        <authorList>
            <consortium name="The International Barley Genome Sequencing Consortium"/>
            <person name="Mayer K.F."/>
            <person name="Waugh R."/>
            <person name="Brown J.W."/>
            <person name="Schulman A."/>
            <person name="Langridge P."/>
            <person name="Platzer M."/>
            <person name="Fincher G.B."/>
            <person name="Muehlbauer G.J."/>
            <person name="Sato K."/>
            <person name="Close T.J."/>
            <person name="Wise R.P."/>
            <person name="Stein N."/>
        </authorList>
    </citation>
    <scope>NUCLEOTIDE SEQUENCE [LARGE SCALE GENOMIC DNA]</scope>
    <source>
        <strain evidence="3">cv. Morex</strain>
    </source>
</reference>
<protein>
    <submittedName>
        <fullName evidence="2">Uncharacterized protein</fullName>
    </submittedName>
</protein>
<dbReference type="GeneID" id="123404433"/>
<keyword evidence="3" id="KW-1185">Reference proteome</keyword>
<organism evidence="2 3">
    <name type="scientific">Hordeum vulgare subsp. vulgare</name>
    <name type="common">Domesticated barley</name>
    <dbReference type="NCBI Taxonomy" id="112509"/>
    <lineage>
        <taxon>Eukaryota</taxon>
        <taxon>Viridiplantae</taxon>
        <taxon>Streptophyta</taxon>
        <taxon>Embryophyta</taxon>
        <taxon>Tracheophyta</taxon>
        <taxon>Spermatophyta</taxon>
        <taxon>Magnoliopsida</taxon>
        <taxon>Liliopsida</taxon>
        <taxon>Poales</taxon>
        <taxon>Poaceae</taxon>
        <taxon>BOP clade</taxon>
        <taxon>Pooideae</taxon>
        <taxon>Triticodae</taxon>
        <taxon>Triticeae</taxon>
        <taxon>Hordeinae</taxon>
        <taxon>Hordeum</taxon>
    </lineage>
</organism>
<proteinExistence type="predicted"/>
<dbReference type="Gramene" id="HORVU.MOREX.r2.6HG0450580.1">
    <property type="protein sequence ID" value="HORVU.MOREX.r2.6HG0450580.1.CDS.1"/>
    <property type="gene ID" value="HORVU.MOREX.r2.6HG0450580"/>
</dbReference>
<dbReference type="EnsemblPlants" id="HORVU.MOREX.r3.6HG0541760.1">
    <property type="protein sequence ID" value="HORVU.MOREX.r3.6HG0541760.1.CDS1"/>
    <property type="gene ID" value="HORVU.MOREX.r3.6HG0541760"/>
</dbReference>
<accession>A0A8I6YFQ8</accession>
<reference evidence="2" key="3">
    <citation type="submission" date="2022-01" db="UniProtKB">
        <authorList>
            <consortium name="EnsemblPlants"/>
        </authorList>
    </citation>
    <scope>IDENTIFICATION</scope>
    <source>
        <strain evidence="2">subsp. vulgare</strain>
    </source>
</reference>
<dbReference type="SUPFAM" id="SSF49870">
    <property type="entry name" value="Osmotin, thaumatin-like protein"/>
    <property type="match status" value="1"/>
</dbReference>
<dbReference type="OrthoDB" id="636749at2759"/>
<sequence length="164" mass="16976">MATASSNSKAPLALVLLVALCATTAAGGQGSCEGHKVTVQNLCGHDLNLGIEPRSNSKALFPNGWLLPSGKHESFDVCAWTGSVSAQGAAVAEFHLDHEGGAYYEVSTDQATMSVRVSVTPHGTPLQGHCPTAGCDTGGHCFEHSVPSGNCHGVTEIKIVYYNP</sequence>
<reference evidence="2" key="2">
    <citation type="submission" date="2020-10" db="EMBL/GenBank/DDBJ databases">
        <authorList>
            <person name="Scholz U."/>
            <person name="Mascher M."/>
            <person name="Fiebig A."/>
        </authorList>
    </citation>
    <scope>NUCLEOTIDE SEQUENCE [LARGE SCALE GENOMIC DNA]</scope>
    <source>
        <strain evidence="2">cv. Morex</strain>
    </source>
</reference>
<gene>
    <name evidence="2" type="primary">LOC123404433</name>
</gene>
<feature type="chain" id="PRO_5035295173" evidence="1">
    <location>
        <begin position="28"/>
        <end position="164"/>
    </location>
</feature>
<dbReference type="InterPro" id="IPR037176">
    <property type="entry name" value="Osmotin/thaumatin-like_sf"/>
</dbReference>
<evidence type="ECO:0000313" key="3">
    <source>
        <dbReference type="Proteomes" id="UP000011116"/>
    </source>
</evidence>
<dbReference type="Proteomes" id="UP000011116">
    <property type="component" value="Chromosome 6H"/>
</dbReference>
<evidence type="ECO:0000313" key="2">
    <source>
        <dbReference type="EnsemblPlants" id="HORVU.MOREX.r3.6HG0541760.1.CDS1"/>
    </source>
</evidence>
<dbReference type="AlphaFoldDB" id="A0A8I6YFQ8"/>
<evidence type="ECO:0000256" key="1">
    <source>
        <dbReference type="SAM" id="SignalP"/>
    </source>
</evidence>